<feature type="domain" description="DUF4145" evidence="1">
    <location>
        <begin position="126"/>
        <end position="211"/>
    </location>
</feature>
<gene>
    <name evidence="2" type="ORF">OE747_02570</name>
</gene>
<name>A0ABT3AEU5_9RHOB</name>
<protein>
    <submittedName>
        <fullName evidence="2">DUF4145 domain-containing protein</fullName>
    </submittedName>
</protein>
<evidence type="ECO:0000313" key="3">
    <source>
        <dbReference type="Proteomes" id="UP001320899"/>
    </source>
</evidence>
<dbReference type="InterPro" id="IPR025285">
    <property type="entry name" value="DUF4145"/>
</dbReference>
<dbReference type="RefSeq" id="WP_263827032.1">
    <property type="nucleotide sequence ID" value="NZ_JAOWLB010000001.1"/>
</dbReference>
<sequence>MSEEYFGAFGQQNQRKAPCPECGKVTRVDTLFERIDRWHEEGPDISGLIENYVFQCRGCETLFFAKSTGNSEDYIDYYDHVAGEHVQEFIDQKSFWPALPQTPVPSWAGFNLFGADQTLHELLHSVYTAMNSNLPVLAAIGMRTAFDRTAELLGVNADLSFGEKLEELRKGGHISGVQKGVLEVLIDAGSAAAHRGWKPKDSHLATMKEILEALIRDHFVLKREVEELKRSIPSRSKPA</sequence>
<evidence type="ECO:0000259" key="1">
    <source>
        <dbReference type="Pfam" id="PF13643"/>
    </source>
</evidence>
<proteinExistence type="predicted"/>
<dbReference type="Proteomes" id="UP001320899">
    <property type="component" value="Unassembled WGS sequence"/>
</dbReference>
<reference evidence="2 3" key="1">
    <citation type="submission" date="2022-10" db="EMBL/GenBank/DDBJ databases">
        <title>Ruegeria sp. nov., isolated from ocean surface sediments.</title>
        <authorList>
            <person name="He W."/>
            <person name="Xue H.-P."/>
            <person name="Zhang D.-F."/>
        </authorList>
    </citation>
    <scope>NUCLEOTIDE SEQUENCE [LARGE SCALE GENOMIC DNA]</scope>
    <source>
        <strain evidence="2 3">XHP0148</strain>
    </source>
</reference>
<evidence type="ECO:0000313" key="2">
    <source>
        <dbReference type="EMBL" id="MCV2887204.1"/>
    </source>
</evidence>
<accession>A0ABT3AEU5</accession>
<dbReference type="Pfam" id="PF13643">
    <property type="entry name" value="DUF4145"/>
    <property type="match status" value="1"/>
</dbReference>
<dbReference type="EMBL" id="JAOWLB010000001">
    <property type="protein sequence ID" value="MCV2887204.1"/>
    <property type="molecule type" value="Genomic_DNA"/>
</dbReference>
<organism evidence="2 3">
    <name type="scientific">Ruegeria aquimaris</name>
    <dbReference type="NCBI Taxonomy" id="2984333"/>
    <lineage>
        <taxon>Bacteria</taxon>
        <taxon>Pseudomonadati</taxon>
        <taxon>Pseudomonadota</taxon>
        <taxon>Alphaproteobacteria</taxon>
        <taxon>Rhodobacterales</taxon>
        <taxon>Roseobacteraceae</taxon>
        <taxon>Ruegeria</taxon>
    </lineage>
</organism>
<comment type="caution">
    <text evidence="2">The sequence shown here is derived from an EMBL/GenBank/DDBJ whole genome shotgun (WGS) entry which is preliminary data.</text>
</comment>
<keyword evidence="3" id="KW-1185">Reference proteome</keyword>